<keyword evidence="1" id="KW-1133">Transmembrane helix</keyword>
<organism evidence="2 3">
    <name type="scientific">Pocillopora damicornis</name>
    <name type="common">Cauliflower coral</name>
    <name type="synonym">Millepora damicornis</name>
    <dbReference type="NCBI Taxonomy" id="46731"/>
    <lineage>
        <taxon>Eukaryota</taxon>
        <taxon>Metazoa</taxon>
        <taxon>Cnidaria</taxon>
        <taxon>Anthozoa</taxon>
        <taxon>Hexacorallia</taxon>
        <taxon>Scleractinia</taxon>
        <taxon>Astrocoeniina</taxon>
        <taxon>Pocilloporidae</taxon>
        <taxon>Pocillopora</taxon>
    </lineage>
</organism>
<feature type="transmembrane region" description="Helical" evidence="1">
    <location>
        <begin position="249"/>
        <end position="271"/>
    </location>
</feature>
<feature type="non-terminal residue" evidence="2">
    <location>
        <position position="768"/>
    </location>
</feature>
<comment type="caution">
    <text evidence="2">The sequence shown here is derived from an EMBL/GenBank/DDBJ whole genome shotgun (WGS) entry which is preliminary data.</text>
</comment>
<dbReference type="EMBL" id="RCHS01001671">
    <property type="protein sequence ID" value="RMX52260.1"/>
    <property type="molecule type" value="Genomic_DNA"/>
</dbReference>
<feature type="transmembrane region" description="Helical" evidence="1">
    <location>
        <begin position="531"/>
        <end position="549"/>
    </location>
</feature>
<protein>
    <recommendedName>
        <fullName evidence="4">Tyrosine-protein kinase ephrin type A/B receptor-like domain-containing protein</fullName>
    </recommendedName>
</protein>
<evidence type="ECO:0008006" key="4">
    <source>
        <dbReference type="Google" id="ProtNLM"/>
    </source>
</evidence>
<sequence>MLEIYLNPSESHITVLEVTSSYFGFIRLQKALSGMGFTHTINHSSRQSLFRLCPLGTFSAGYGKCFPCPPGGFYSDTLGYVAESCKKCPNGSYVPFDNTPGKSIRDCKACPLGTGTDFFAGYRACPCLKGFYRTNRFAECRKCGNGGLLCQDDYASLKSGFWWQWRNETLKNHYQNFIQNLLAPSPRLDNFSVQYPYAIPTPYRCQEEESCKGGLDSPCGKGYEGPLCAVCSSGYHKRLQSCTKCPSKAWIAAQLSIILVLSFLLLAFLMWKRTTKLEKDQGHHLINVTHGLLEVFSFIDWPDSLQAVATYSGIFQLNLLQIAPVQCLFSGLQVNAFGELLVLLTLNLTVTIALGTSYVIYKTIIMKNHSLQDEEKSTKISQTKQLVYKNLFFFLYVTYLSTLSKTASVIPFACRKLCRDDREEMCREYAKSDYSIQCQGSIYNYWLILAYVSAAYIFSLPAASFIILWRQRRVMPSNTESNKDSDTEVIEGLTFLFQNYKPTSWYWELVEMSRKAVLTSGLILVGEERRSYIGLAWVVAGMYGMLFSWMKPIQLASENRLMSTSLAVTVVNLGIGAVGRIPAENTSALTDKHRDEIVIKILILCANTMVIAQMFVQYLMFFYEFFKRWCKNPQWSFSCCLALLIPLNDLQGEIQEMAGSNLMKTQLDSGMLEKPSIADSAQDSEALALGLCQDNVEIKNEISMEFHKREEEVIKENHNHNHQWTQTVVSSFALRAVHGWIRSTFPIEKHMYRESRKLTTEVECKVSA</sequence>
<keyword evidence="1" id="KW-0472">Membrane</keyword>
<evidence type="ECO:0000313" key="2">
    <source>
        <dbReference type="EMBL" id="RMX52260.1"/>
    </source>
</evidence>
<dbReference type="Gene3D" id="2.10.50.10">
    <property type="entry name" value="Tumor Necrosis Factor Receptor, subunit A, domain 2"/>
    <property type="match status" value="1"/>
</dbReference>
<dbReference type="PANTHER" id="PTHR11319">
    <property type="entry name" value="G PROTEIN-COUPLED RECEPTOR-RELATED"/>
    <property type="match status" value="1"/>
</dbReference>
<gene>
    <name evidence="2" type="ORF">pdam_00007936</name>
</gene>
<evidence type="ECO:0000256" key="1">
    <source>
        <dbReference type="SAM" id="Phobius"/>
    </source>
</evidence>
<accession>A0A3M6UF14</accession>
<feature type="transmembrane region" description="Helical" evidence="1">
    <location>
        <begin position="340"/>
        <end position="361"/>
    </location>
</feature>
<keyword evidence="3" id="KW-1185">Reference proteome</keyword>
<dbReference type="AlphaFoldDB" id="A0A3M6UF14"/>
<name>A0A3M6UF14_POCDA</name>
<keyword evidence="1" id="KW-0812">Transmembrane</keyword>
<feature type="transmembrane region" description="Helical" evidence="1">
    <location>
        <begin position="391"/>
        <end position="414"/>
    </location>
</feature>
<dbReference type="Proteomes" id="UP000275408">
    <property type="component" value="Unassembled WGS sequence"/>
</dbReference>
<dbReference type="SMART" id="SM01411">
    <property type="entry name" value="Ephrin_rec_like"/>
    <property type="match status" value="1"/>
</dbReference>
<dbReference type="PANTHER" id="PTHR11319:SF35">
    <property type="entry name" value="OUTER MEMBRANE PROTEIN PMPC-RELATED"/>
    <property type="match status" value="1"/>
</dbReference>
<reference evidence="2 3" key="1">
    <citation type="journal article" date="2018" name="Sci. Rep.">
        <title>Comparative analysis of the Pocillopora damicornis genome highlights role of immune system in coral evolution.</title>
        <authorList>
            <person name="Cunning R."/>
            <person name="Bay R.A."/>
            <person name="Gillette P."/>
            <person name="Baker A.C."/>
            <person name="Traylor-Knowles N."/>
        </authorList>
    </citation>
    <scope>NUCLEOTIDE SEQUENCE [LARGE SCALE GENOMIC DNA]</scope>
    <source>
        <strain evidence="2">RSMAS</strain>
        <tissue evidence="2">Whole animal</tissue>
    </source>
</reference>
<dbReference type="OrthoDB" id="676979at2759"/>
<proteinExistence type="predicted"/>
<feature type="transmembrane region" description="Helical" evidence="1">
    <location>
        <begin position="601"/>
        <end position="623"/>
    </location>
</feature>
<feature type="transmembrane region" description="Helical" evidence="1">
    <location>
        <begin position="445"/>
        <end position="469"/>
    </location>
</feature>
<feature type="transmembrane region" description="Helical" evidence="1">
    <location>
        <begin position="561"/>
        <end position="581"/>
    </location>
</feature>
<evidence type="ECO:0000313" key="3">
    <source>
        <dbReference type="Proteomes" id="UP000275408"/>
    </source>
</evidence>